<dbReference type="GO" id="GO:0016301">
    <property type="term" value="F:kinase activity"/>
    <property type="evidence" value="ECO:0007669"/>
    <property type="project" value="InterPro"/>
</dbReference>
<dbReference type="CDD" id="cd00156">
    <property type="entry name" value="REC"/>
    <property type="match status" value="1"/>
</dbReference>
<dbReference type="InterPro" id="IPR051549">
    <property type="entry name" value="PEP_Utilizing_Enz"/>
</dbReference>
<evidence type="ECO:0000313" key="4">
    <source>
        <dbReference type="Proteomes" id="UP000190852"/>
    </source>
</evidence>
<dbReference type="Gene3D" id="3.40.50.2300">
    <property type="match status" value="1"/>
</dbReference>
<dbReference type="InterPro" id="IPR011006">
    <property type="entry name" value="CheY-like_superfamily"/>
</dbReference>
<evidence type="ECO:0000313" key="3">
    <source>
        <dbReference type="EMBL" id="SKB58509.1"/>
    </source>
</evidence>
<dbReference type="PROSITE" id="PS50110">
    <property type="entry name" value="RESPONSE_REGULATORY"/>
    <property type="match status" value="1"/>
</dbReference>
<organism evidence="3 4">
    <name type="scientific">Parabacteroides chartae</name>
    <dbReference type="NCBI Taxonomy" id="1037355"/>
    <lineage>
        <taxon>Bacteria</taxon>
        <taxon>Pseudomonadati</taxon>
        <taxon>Bacteroidota</taxon>
        <taxon>Bacteroidia</taxon>
        <taxon>Bacteroidales</taxon>
        <taxon>Tannerellaceae</taxon>
        <taxon>Parabacteroides</taxon>
    </lineage>
</organism>
<dbReference type="GO" id="GO:0000160">
    <property type="term" value="P:phosphorelay signal transduction system"/>
    <property type="evidence" value="ECO:0007669"/>
    <property type="project" value="InterPro"/>
</dbReference>
<proteinExistence type="predicted"/>
<dbReference type="Pfam" id="PF01326">
    <property type="entry name" value="PPDK_N"/>
    <property type="match status" value="1"/>
</dbReference>
<dbReference type="SUPFAM" id="SSF56059">
    <property type="entry name" value="Glutathione synthetase ATP-binding domain-like"/>
    <property type="match status" value="1"/>
</dbReference>
<accession>A0A1T5CGD5</accession>
<comment type="caution">
    <text evidence="1">Lacks conserved residue(s) required for the propagation of feature annotation.</text>
</comment>
<dbReference type="PANTHER" id="PTHR43615">
    <property type="entry name" value="PHOSPHOENOLPYRUVATE SYNTHASE-RELATED"/>
    <property type="match status" value="1"/>
</dbReference>
<dbReference type="Proteomes" id="UP000190852">
    <property type="component" value="Unassembled WGS sequence"/>
</dbReference>
<dbReference type="PANTHER" id="PTHR43615:SF1">
    <property type="entry name" value="PPDK_N DOMAIN-CONTAINING PROTEIN"/>
    <property type="match status" value="1"/>
</dbReference>
<keyword evidence="4" id="KW-1185">Reference proteome</keyword>
<feature type="domain" description="Response regulatory" evidence="2">
    <location>
        <begin position="69"/>
        <end position="188"/>
    </location>
</feature>
<dbReference type="Gene3D" id="3.30.1490.20">
    <property type="entry name" value="ATP-grasp fold, A domain"/>
    <property type="match status" value="1"/>
</dbReference>
<evidence type="ECO:0000256" key="1">
    <source>
        <dbReference type="PROSITE-ProRule" id="PRU00169"/>
    </source>
</evidence>
<dbReference type="GO" id="GO:0005524">
    <property type="term" value="F:ATP binding"/>
    <property type="evidence" value="ECO:0007669"/>
    <property type="project" value="InterPro"/>
</dbReference>
<evidence type="ECO:0000259" key="2">
    <source>
        <dbReference type="PROSITE" id="PS50110"/>
    </source>
</evidence>
<reference evidence="4" key="1">
    <citation type="submission" date="2017-02" db="EMBL/GenBank/DDBJ databases">
        <authorList>
            <person name="Varghese N."/>
            <person name="Submissions S."/>
        </authorList>
    </citation>
    <scope>NUCLEOTIDE SEQUENCE [LARGE SCALE GENOMIC DNA]</scope>
    <source>
        <strain evidence="4">DSM 24967</strain>
    </source>
</reference>
<dbReference type="InterPro" id="IPR013815">
    <property type="entry name" value="ATP_grasp_subdomain_1"/>
</dbReference>
<name>A0A1T5CGD5_9BACT</name>
<dbReference type="InterPro" id="IPR001789">
    <property type="entry name" value="Sig_transdc_resp-reg_receiver"/>
</dbReference>
<gene>
    <name evidence="3" type="ORF">SAMN05660349_01882</name>
</gene>
<protein>
    <submittedName>
        <fullName evidence="3">Response regulator receiver domain-containing protein</fullName>
    </submittedName>
</protein>
<dbReference type="SUPFAM" id="SSF52172">
    <property type="entry name" value="CheY-like"/>
    <property type="match status" value="1"/>
</dbReference>
<dbReference type="EMBL" id="FUYQ01000012">
    <property type="protein sequence ID" value="SKB58509.1"/>
    <property type="molecule type" value="Genomic_DNA"/>
</dbReference>
<dbReference type="InterPro" id="IPR002192">
    <property type="entry name" value="PPDK_AMP/ATP-bd"/>
</dbReference>
<sequence length="1021" mass="117402">MFKRTNILITNVGINIEQPSFLLTFGHFKVLNLMSGIPDFKNLVFKDTSFANLMNKRIYNILLIATKYDAFMLEDDGRVDEQIFNEYTSLSLRYPPRFTQVTNEEEALTELKKKNYELIICMPNMDNRDIFAAAKEIKIHYPEIPIVVLTPFSKEVSKRVEGEDLSAIDYVFSWLGNSELLLAIIKLIEDKMNARDDVDSVGVQIILLVEDSVRFYSSALPHLYKFVLEQSQEFSKEALNEHQRTLRMRGRPKIKLARNYEEAVRIFDQYRDNILGIISDMSFMHEGVKDPYAGYKFGQYVRKTGLIIPFVLESSESSNKVYAEELNASFIDKNSKSYPQDLRKKIMQRFGFGDFLIINPETRKEIMRIKDLKDLQRKIFEIPDNSLVYHLSRNHFSRFFFSRAMFPPAVILKDVDVSDYKDMDEARQLIFDLIVQYRRMKNSGIVAVFQKDRFDEYSNFARIGEGSLGGKGRGLAFIGTMVKRYPNWSKDNFEINIPRTVVICTDIFDEFMETNELYPLALSDADDDTILKYFLRASLPARLIEDLMAFFEVIKSPIAIRSSSLLEDSHYQPFAGIYATYMVPKLEDKYEMLRTLSDAIKAVYASVFYKDSKAYMTATSNLIDQEKMAVVLQEVVGTKYNNRFYPTFSGVARSLNFYPIGNERAEDGIANIALGLGKYIVDGGLTLRFSPRHPHNILQMSSMDYALRETQTRFYALDLENLADQFSIDDAFNLLKLSLKEADQDGSLKFITSTYDPYDQIIRDGYYPGGRKIISFVNILQHDVFPLAETLSAVLQTGQEEMGRPIEIEFAVNLDPSDPRKAIFYLLQVRPIVDNKEVINEDLRNVPNESTILSSTSVLGHGIDKEVHDIIYVKTGSFNSSNNQLIAYEIEKMNRKFTDEKKNYVLVGPGRWGSSDTWLGIPVKWPHISNARVIVESGLENYRIDPSQGTHFFQNLTSFGVGYFTVNPFKQDGWFDEDFLNKQPAVEETQYLRHVRFDSPIVVKMDGKNSLGVVMKPAETV</sequence>
<dbReference type="AlphaFoldDB" id="A0A1T5CGD5"/>